<evidence type="ECO:0000313" key="3">
    <source>
        <dbReference type="Proteomes" id="UP001500427"/>
    </source>
</evidence>
<keyword evidence="3" id="KW-1185">Reference proteome</keyword>
<evidence type="ECO:0000313" key="2">
    <source>
        <dbReference type="EMBL" id="GAA5018014.1"/>
    </source>
</evidence>
<dbReference type="EMBL" id="BAABIW010000006">
    <property type="protein sequence ID" value="GAA5018014.1"/>
    <property type="molecule type" value="Genomic_DNA"/>
</dbReference>
<keyword evidence="1" id="KW-0732">Signal</keyword>
<organism evidence="2 3">
    <name type="scientific">Terrabacter aeriphilus</name>
    <dbReference type="NCBI Taxonomy" id="515662"/>
    <lineage>
        <taxon>Bacteria</taxon>
        <taxon>Bacillati</taxon>
        <taxon>Actinomycetota</taxon>
        <taxon>Actinomycetes</taxon>
        <taxon>Micrococcales</taxon>
        <taxon>Intrasporangiaceae</taxon>
        <taxon>Terrabacter</taxon>
    </lineage>
</organism>
<proteinExistence type="predicted"/>
<gene>
    <name evidence="2" type="ORF">GCM10023258_04560</name>
</gene>
<name>A0ABP9J4P4_9MICO</name>
<feature type="signal peptide" evidence="1">
    <location>
        <begin position="1"/>
        <end position="21"/>
    </location>
</feature>
<feature type="chain" id="PRO_5045196199" description="DUF4440 domain-containing protein" evidence="1">
    <location>
        <begin position="22"/>
        <end position="211"/>
    </location>
</feature>
<protein>
    <recommendedName>
        <fullName evidence="4">DUF4440 domain-containing protein</fullName>
    </recommendedName>
</protein>
<dbReference type="Proteomes" id="UP001500427">
    <property type="component" value="Unassembled WGS sequence"/>
</dbReference>
<accession>A0ABP9J4P4</accession>
<evidence type="ECO:0008006" key="4">
    <source>
        <dbReference type="Google" id="ProtNLM"/>
    </source>
</evidence>
<reference evidence="3" key="1">
    <citation type="journal article" date="2019" name="Int. J. Syst. Evol. Microbiol.">
        <title>The Global Catalogue of Microorganisms (GCM) 10K type strain sequencing project: providing services to taxonomists for standard genome sequencing and annotation.</title>
        <authorList>
            <consortium name="The Broad Institute Genomics Platform"/>
            <consortium name="The Broad Institute Genome Sequencing Center for Infectious Disease"/>
            <person name="Wu L."/>
            <person name="Ma J."/>
        </authorList>
    </citation>
    <scope>NUCLEOTIDE SEQUENCE [LARGE SCALE GENOMIC DNA]</scope>
    <source>
        <strain evidence="3">JCM 17687</strain>
    </source>
</reference>
<comment type="caution">
    <text evidence="2">The sequence shown here is derived from an EMBL/GenBank/DDBJ whole genome shotgun (WGS) entry which is preliminary data.</text>
</comment>
<sequence>MTFVALLLAALASACSPPVAAAPATTAADVTNRPVATASPTTTPRPSAPVVAWRPRVPGPDLLHDHSWGGAEAYVEDYLERLDDAWTVPRPSLLDNRASKECGTCANFREGAAYLFRKGQRHEAPMLTVSDVSVVIWKGGVRVVADVRQTDHRIVTRTGRTIRRIDGERAYLYVLLSYRGRWWIDAIGIERVNDDGTYRDVSKSRTVGRRR</sequence>
<evidence type="ECO:0000256" key="1">
    <source>
        <dbReference type="SAM" id="SignalP"/>
    </source>
</evidence>